<evidence type="ECO:0000313" key="4">
    <source>
        <dbReference type="Proteomes" id="UP000032300"/>
    </source>
</evidence>
<feature type="chain" id="PRO_5031131272" description="TonB-dependent receptor" evidence="2">
    <location>
        <begin position="23"/>
        <end position="449"/>
    </location>
</feature>
<dbReference type="AlphaFoldDB" id="A0A7U5BEP2"/>
<protein>
    <recommendedName>
        <fullName evidence="5">TonB-dependent receptor</fullName>
    </recommendedName>
</protein>
<dbReference type="Proteomes" id="UP000032300">
    <property type="component" value="Chromosome"/>
</dbReference>
<feature type="compositionally biased region" description="Low complexity" evidence="1">
    <location>
        <begin position="58"/>
        <end position="76"/>
    </location>
</feature>
<evidence type="ECO:0000313" key="3">
    <source>
        <dbReference type="EMBL" id="AJP70916.1"/>
    </source>
</evidence>
<dbReference type="EMBL" id="CP010836">
    <property type="protein sequence ID" value="AJP70916.1"/>
    <property type="molecule type" value="Genomic_DNA"/>
</dbReference>
<feature type="signal peptide" evidence="2">
    <location>
        <begin position="1"/>
        <end position="22"/>
    </location>
</feature>
<proteinExistence type="predicted"/>
<feature type="compositionally biased region" description="Pro residues" evidence="1">
    <location>
        <begin position="32"/>
        <end position="42"/>
    </location>
</feature>
<reference evidence="3 4" key="1">
    <citation type="journal article" date="2015" name="Int. J. Syst. Evol. Microbiol.">
        <title>Sphingomonas hengshuiensis sp. nov., isolated from lake wetland.</title>
        <authorList>
            <person name="Wei S."/>
            <person name="Wang T."/>
            <person name="Liu H."/>
            <person name="Zhang C."/>
            <person name="Guo J."/>
            <person name="Wang Q."/>
            <person name="Liang K."/>
            <person name="Zhang Z."/>
        </authorList>
    </citation>
    <scope>NUCLEOTIDE SEQUENCE [LARGE SCALE GENOMIC DNA]</scope>
    <source>
        <strain evidence="3 4">WHSC-8</strain>
    </source>
</reference>
<keyword evidence="2" id="KW-0732">Signal</keyword>
<organism evidence="3 4">
    <name type="scientific">Sphingomonas hengshuiensis</name>
    <dbReference type="NCBI Taxonomy" id="1609977"/>
    <lineage>
        <taxon>Bacteria</taxon>
        <taxon>Pseudomonadati</taxon>
        <taxon>Pseudomonadota</taxon>
        <taxon>Alphaproteobacteria</taxon>
        <taxon>Sphingomonadales</taxon>
        <taxon>Sphingomonadaceae</taxon>
        <taxon>Sphingomonas</taxon>
    </lineage>
</organism>
<gene>
    <name evidence="3" type="ORF">TS85_02395</name>
</gene>
<dbReference type="KEGG" id="sphi:TS85_02395"/>
<evidence type="ECO:0000256" key="1">
    <source>
        <dbReference type="SAM" id="MobiDB-lite"/>
    </source>
</evidence>
<sequence length="449" mass="47243">MIRILLPAAVSAAAIAAAPAAAQDHGAHNHPAPTPTPAPEPAQPAMDHSQHDMAGMEGMDMPVMAPGGAAPPANAGPGTGTSLVPGADGGMRGIHLATGDWMVMAHGFAMTGVTDQGGPRGDAQAFTGSMAMLSATRGFDSGVQLRFSSMLSLDPVNGKRGYPNLFGTGETAGGVPLVDRQHPHDLFMELSARVDVPLAPGLTGFVYGGPVAEPALGPSAFMHRRSARYLPLSPITHHWFDSSHITYGVVTAGVATRGLQFEGSAFRGREPDENRWDIESPRLDSWSLRATLTPSPNWAFQLSHGRLESPEVTHPGEDERRTTASAHYARGGFSAMLGFAAKDRVPGPTLTAWLAEANWNLGAHHSVFGRVENVANDELFPDHDSPLHDRAFRVSRFEAGYAYRIPLGGDVELALGGSLAAYAKPAALDAAYGRAPHSATLFARLALGQ</sequence>
<accession>A0A7U5BEP2</accession>
<dbReference type="RefSeq" id="WP_044330219.1">
    <property type="nucleotide sequence ID" value="NZ_CP010836.1"/>
</dbReference>
<name>A0A7U5BEP2_9SPHN</name>
<reference evidence="3 4" key="2">
    <citation type="submission" date="2015-02" db="EMBL/GenBank/DDBJ databases">
        <title>The complete genome of Sphingomonas hengshuiensis sp. WHSC-8 isolated from soil of Hengshui Lake.</title>
        <authorList>
            <person name="Wei S."/>
            <person name="Guo J."/>
            <person name="Su C."/>
            <person name="Wu R."/>
            <person name="Zhang Z."/>
            <person name="Liang K."/>
            <person name="Li H."/>
            <person name="Wang T."/>
            <person name="Liu H."/>
            <person name="Zhang C."/>
            <person name="Li Z."/>
            <person name="Wang Q."/>
            <person name="Meng J."/>
        </authorList>
    </citation>
    <scope>NUCLEOTIDE SEQUENCE [LARGE SCALE GENOMIC DNA]</scope>
    <source>
        <strain evidence="3 4">WHSC-8</strain>
    </source>
</reference>
<evidence type="ECO:0008006" key="5">
    <source>
        <dbReference type="Google" id="ProtNLM"/>
    </source>
</evidence>
<evidence type="ECO:0000256" key="2">
    <source>
        <dbReference type="SAM" id="SignalP"/>
    </source>
</evidence>
<feature type="region of interest" description="Disordered" evidence="1">
    <location>
        <begin position="21"/>
        <end position="80"/>
    </location>
</feature>
<keyword evidence="4" id="KW-1185">Reference proteome</keyword>